<evidence type="ECO:0000256" key="3">
    <source>
        <dbReference type="ARBA" id="ARBA00022960"/>
    </source>
</evidence>
<comment type="pathway">
    <text evidence="7">Cell wall biogenesis; peptidoglycan biosynthesis.</text>
</comment>
<keyword evidence="4 7" id="KW-0573">Peptidoglycan synthesis</keyword>
<evidence type="ECO:0000313" key="8">
    <source>
        <dbReference type="EMBL" id="OGF23571.1"/>
    </source>
</evidence>
<evidence type="ECO:0000256" key="5">
    <source>
        <dbReference type="ARBA" id="ARBA00023235"/>
    </source>
</evidence>
<proteinExistence type="inferred from homology"/>
<comment type="catalytic activity">
    <reaction evidence="1 7">
        <text>L-glutamate = D-glutamate</text>
        <dbReference type="Rhea" id="RHEA:12813"/>
        <dbReference type="ChEBI" id="CHEBI:29985"/>
        <dbReference type="ChEBI" id="CHEBI:29986"/>
        <dbReference type="EC" id="5.1.1.3"/>
    </reaction>
</comment>
<keyword evidence="3 7" id="KW-0133">Cell shape</keyword>
<dbReference type="InterPro" id="IPR033134">
    <property type="entry name" value="Asp/Glu_racemase_AS_2"/>
</dbReference>
<keyword evidence="6 7" id="KW-0961">Cell wall biogenesis/degradation</keyword>
<dbReference type="NCBIfam" id="TIGR00067">
    <property type="entry name" value="glut_race"/>
    <property type="match status" value="1"/>
</dbReference>
<evidence type="ECO:0000256" key="6">
    <source>
        <dbReference type="ARBA" id="ARBA00023316"/>
    </source>
</evidence>
<reference evidence="8 9" key="1">
    <citation type="journal article" date="2016" name="Nat. Commun.">
        <title>Thousands of microbial genomes shed light on interconnected biogeochemical processes in an aquifer system.</title>
        <authorList>
            <person name="Anantharaman K."/>
            <person name="Brown C.T."/>
            <person name="Hug L.A."/>
            <person name="Sharon I."/>
            <person name="Castelle C.J."/>
            <person name="Probst A.J."/>
            <person name="Thomas B.C."/>
            <person name="Singh A."/>
            <person name="Wilkins M.J."/>
            <person name="Karaoz U."/>
            <person name="Brodie E.L."/>
            <person name="Williams K.H."/>
            <person name="Hubbard S.S."/>
            <person name="Banfield J.F."/>
        </authorList>
    </citation>
    <scope>NUCLEOTIDE SEQUENCE [LARGE SCALE GENOMIC DNA]</scope>
</reference>
<dbReference type="GO" id="GO:0009252">
    <property type="term" value="P:peptidoglycan biosynthetic process"/>
    <property type="evidence" value="ECO:0007669"/>
    <property type="project" value="UniProtKB-UniRule"/>
</dbReference>
<comment type="caution">
    <text evidence="7">Lacks conserved residue(s) required for the propagation of feature annotation.</text>
</comment>
<dbReference type="GO" id="GO:0071555">
    <property type="term" value="P:cell wall organization"/>
    <property type="evidence" value="ECO:0007669"/>
    <property type="project" value="UniProtKB-KW"/>
</dbReference>
<dbReference type="GO" id="GO:0008881">
    <property type="term" value="F:glutamate racemase activity"/>
    <property type="evidence" value="ECO:0007669"/>
    <property type="project" value="UniProtKB-UniRule"/>
</dbReference>
<dbReference type="HAMAP" id="MF_00258">
    <property type="entry name" value="Glu_racemase"/>
    <property type="match status" value="1"/>
</dbReference>
<dbReference type="InterPro" id="IPR015942">
    <property type="entry name" value="Asp/Glu/hydantoin_racemase"/>
</dbReference>
<dbReference type="InterPro" id="IPR004391">
    <property type="entry name" value="Glu_race"/>
</dbReference>
<dbReference type="Proteomes" id="UP000176877">
    <property type="component" value="Unassembled WGS sequence"/>
</dbReference>
<dbReference type="PANTHER" id="PTHR21198:SF2">
    <property type="entry name" value="GLUTAMATE RACEMASE"/>
    <property type="match status" value="1"/>
</dbReference>
<name>A0A1F5SBF9_9BACT</name>
<feature type="active site" description="Proton donor/acceptor" evidence="7">
    <location>
        <position position="186"/>
    </location>
</feature>
<comment type="function">
    <text evidence="7">Provides the (R)-glutamate required for cell wall biosynthesis.</text>
</comment>
<dbReference type="InterPro" id="IPR001920">
    <property type="entry name" value="Asp/Glu_race"/>
</dbReference>
<accession>A0A1F5SBF9</accession>
<dbReference type="UniPathway" id="UPA00219"/>
<keyword evidence="5 7" id="KW-0413">Isomerase</keyword>
<evidence type="ECO:0000256" key="7">
    <source>
        <dbReference type="HAMAP-Rule" id="MF_00258"/>
    </source>
</evidence>
<feature type="active site" description="Proton donor/acceptor" evidence="7">
    <location>
        <position position="69"/>
    </location>
</feature>
<protein>
    <recommendedName>
        <fullName evidence="2 7">Glutamate racemase</fullName>
        <ecNumber evidence="2 7">5.1.1.3</ecNumber>
    </recommendedName>
</protein>
<sequence length="268" mass="30465">MIGVFDSGFGGLTVLKEFLRVLPNYDYVYLGDNARAPYGNKSDEVIYEYTRQAVDFLFKAGCQLIIIACHTASSKALRRIQQEYLPRSYPNRRVLGVVVPVVEEAIKLSRYHRLGVIGTTATINSGVYKKELEKLRNDLEIFEQACPLLVPLVEEGWIDKPEANMILKKYLRPLKVKEIDTLLLGCTHYPLLLKDISRIMGKNVKVVNPAEVAAERLVVYLNKHQDLEKKLNKNNLLVFYTTDDASKFKELGQKFLGKSIGEAKKIEL</sequence>
<dbReference type="PROSITE" id="PS00924">
    <property type="entry name" value="ASP_GLU_RACEMASE_2"/>
    <property type="match status" value="1"/>
</dbReference>
<dbReference type="Gene3D" id="3.40.50.1860">
    <property type="match status" value="2"/>
</dbReference>
<dbReference type="GO" id="GO:0008360">
    <property type="term" value="P:regulation of cell shape"/>
    <property type="evidence" value="ECO:0007669"/>
    <property type="project" value="UniProtKB-KW"/>
</dbReference>
<comment type="similarity">
    <text evidence="7">Belongs to the aspartate/glutamate racemases family.</text>
</comment>
<dbReference type="FunFam" id="3.40.50.1860:FF:000001">
    <property type="entry name" value="Glutamate racemase"/>
    <property type="match status" value="1"/>
</dbReference>
<feature type="binding site" evidence="7">
    <location>
        <begin position="187"/>
        <end position="188"/>
    </location>
    <ligand>
        <name>substrate</name>
    </ligand>
</feature>
<dbReference type="EC" id="5.1.1.3" evidence="2 7"/>
<gene>
    <name evidence="7" type="primary">murI</name>
    <name evidence="8" type="ORF">A3D45_02345</name>
</gene>
<feature type="binding site" evidence="7">
    <location>
        <begin position="38"/>
        <end position="39"/>
    </location>
    <ligand>
        <name>substrate</name>
    </ligand>
</feature>
<evidence type="ECO:0000256" key="1">
    <source>
        <dbReference type="ARBA" id="ARBA00001602"/>
    </source>
</evidence>
<dbReference type="AlphaFoldDB" id="A0A1F5SBF9"/>
<comment type="caution">
    <text evidence="8">The sequence shown here is derived from an EMBL/GenBank/DDBJ whole genome shotgun (WGS) entry which is preliminary data.</text>
</comment>
<evidence type="ECO:0000313" key="9">
    <source>
        <dbReference type="Proteomes" id="UP000176877"/>
    </source>
</evidence>
<organism evidence="8 9">
    <name type="scientific">Candidatus Falkowbacteria bacterium RIFCSPHIGHO2_02_FULL_42_9</name>
    <dbReference type="NCBI Taxonomy" id="1797986"/>
    <lineage>
        <taxon>Bacteria</taxon>
        <taxon>Candidatus Falkowiibacteriota</taxon>
    </lineage>
</organism>
<evidence type="ECO:0000256" key="4">
    <source>
        <dbReference type="ARBA" id="ARBA00022984"/>
    </source>
</evidence>
<dbReference type="EMBL" id="MFFT01000003">
    <property type="protein sequence ID" value="OGF23571.1"/>
    <property type="molecule type" value="Genomic_DNA"/>
</dbReference>
<dbReference type="Pfam" id="PF01177">
    <property type="entry name" value="Asp_Glu_race"/>
    <property type="match status" value="1"/>
</dbReference>
<dbReference type="SUPFAM" id="SSF53681">
    <property type="entry name" value="Aspartate/glutamate racemase"/>
    <property type="match status" value="2"/>
</dbReference>
<feature type="binding site" evidence="7">
    <location>
        <begin position="6"/>
        <end position="7"/>
    </location>
    <ligand>
        <name>substrate</name>
    </ligand>
</feature>
<dbReference type="PANTHER" id="PTHR21198">
    <property type="entry name" value="GLUTAMATE RACEMASE"/>
    <property type="match status" value="1"/>
</dbReference>
<evidence type="ECO:0000256" key="2">
    <source>
        <dbReference type="ARBA" id="ARBA00013090"/>
    </source>
</evidence>